<gene>
    <name evidence="11" type="ORF">H4696_002439</name>
</gene>
<feature type="domain" description="RNA polymerase sigma factor 54 DNA-binding" evidence="9">
    <location>
        <begin position="283"/>
        <end position="420"/>
    </location>
</feature>
<keyword evidence="12" id="KW-1185">Reference proteome</keyword>
<dbReference type="InterPro" id="IPR038709">
    <property type="entry name" value="RpoN_core-bd_sf"/>
</dbReference>
<dbReference type="Gene3D" id="1.10.10.1330">
    <property type="entry name" value="RNA polymerase sigma-54 factor, core-binding domain"/>
    <property type="match status" value="1"/>
</dbReference>
<dbReference type="Proteomes" id="UP000631670">
    <property type="component" value="Unassembled WGS sequence"/>
</dbReference>
<evidence type="ECO:0000259" key="10">
    <source>
        <dbReference type="Pfam" id="PF04963"/>
    </source>
</evidence>
<dbReference type="Pfam" id="PF04963">
    <property type="entry name" value="Sigma54_CBD"/>
    <property type="match status" value="1"/>
</dbReference>
<keyword evidence="8" id="KW-0804">Transcription</keyword>
<dbReference type="InterPro" id="IPR007046">
    <property type="entry name" value="RNA_pol_sigma_54_core-bd"/>
</dbReference>
<keyword evidence="5" id="KW-0805">Transcription regulation</keyword>
<sequence>MVFSLELGMEPRLGLEVSPALVVFGEMLMLPYDAMRAAIEDELVGNTALERLESECPVCAGRWRTRCPVCAPPARASGPGPFAAPLETPDAEPDTHALLRAVRAEVGTAEVAVAEYLVGSLDEHGFLDRSCAQVAAELGVPEAVVARVAEVIRRVGPPGVGAGGVTECLLRQLDALDCDPDDPTARLARAVVAGHLPALAKGHFAAIATALSVSRDEVRRVLEFVKVRLRPYPAFDGNAAPRTGYVVPDVLVRPHEEISGEFAVTLVEPAMNRLRIRRDSGQLPQARSFLALLRDRWETLRRVVELAVERQKDFLRDGPAALRPLTRAEAAAELGLHESTVSRAVADKFVLLPDRTIVPLAKFFGVSGGIDEELRRLLAAADGPVSDQRLADLLCAAGYPIARRTVAKHRARLGFASTALR</sequence>
<evidence type="ECO:0000256" key="6">
    <source>
        <dbReference type="ARBA" id="ARBA00023082"/>
    </source>
</evidence>
<comment type="caution">
    <text evidence="11">The sequence shown here is derived from an EMBL/GenBank/DDBJ whole genome shotgun (WGS) entry which is preliminary data.</text>
</comment>
<dbReference type="Gene3D" id="1.10.10.60">
    <property type="entry name" value="Homeodomain-like"/>
    <property type="match status" value="1"/>
</dbReference>
<dbReference type="RefSeq" id="WP_143265072.1">
    <property type="nucleotide sequence ID" value="NZ_JADBEG010000001.1"/>
</dbReference>
<evidence type="ECO:0000313" key="11">
    <source>
        <dbReference type="EMBL" id="MBE1495339.1"/>
    </source>
</evidence>
<reference evidence="11 12" key="1">
    <citation type="submission" date="2020-10" db="EMBL/GenBank/DDBJ databases">
        <title>Sequencing the genomes of 1000 actinobacteria strains.</title>
        <authorList>
            <person name="Klenk H.-P."/>
        </authorList>
    </citation>
    <scope>NUCLEOTIDE SEQUENCE [LARGE SCALE GENOMIC DNA]</scope>
    <source>
        <strain evidence="11 12">DSM 44653</strain>
    </source>
</reference>
<name>A0ABR9HWM8_9PSEU</name>
<keyword evidence="6" id="KW-0731">Sigma factor</keyword>
<organism evidence="11 12">
    <name type="scientific">Amycolatopsis lexingtonensis</name>
    <dbReference type="NCBI Taxonomy" id="218822"/>
    <lineage>
        <taxon>Bacteria</taxon>
        <taxon>Bacillati</taxon>
        <taxon>Actinomycetota</taxon>
        <taxon>Actinomycetes</taxon>
        <taxon>Pseudonocardiales</taxon>
        <taxon>Pseudonocardiaceae</taxon>
        <taxon>Amycolatopsis</taxon>
    </lineage>
</organism>
<keyword evidence="2" id="KW-0240">DNA-directed RNA polymerase</keyword>
<comment type="similarity">
    <text evidence="1">Belongs to the sigma-54 factor family.</text>
</comment>
<dbReference type="InterPro" id="IPR000394">
    <property type="entry name" value="RNA_pol_sigma_54"/>
</dbReference>
<feature type="domain" description="RNA polymerase sigma factor 54 core-binding" evidence="10">
    <location>
        <begin position="106"/>
        <end position="278"/>
    </location>
</feature>
<keyword evidence="4" id="KW-0548">Nucleotidyltransferase</keyword>
<dbReference type="PANTHER" id="PTHR32248">
    <property type="entry name" value="RNA POLYMERASE SIGMA-54 FACTOR"/>
    <property type="match status" value="1"/>
</dbReference>
<accession>A0ABR9HWM8</accession>
<evidence type="ECO:0000259" key="9">
    <source>
        <dbReference type="Pfam" id="PF04552"/>
    </source>
</evidence>
<dbReference type="EMBL" id="JADBEG010000001">
    <property type="protein sequence ID" value="MBE1495339.1"/>
    <property type="molecule type" value="Genomic_DNA"/>
</dbReference>
<dbReference type="Pfam" id="PF04552">
    <property type="entry name" value="Sigma54_DBD"/>
    <property type="match status" value="1"/>
</dbReference>
<protein>
    <submittedName>
        <fullName evidence="11">RNA polymerase sigma-54 factor</fullName>
    </submittedName>
</protein>
<dbReference type="InterPro" id="IPR007634">
    <property type="entry name" value="RNA_pol_sigma_54_DNA-bd"/>
</dbReference>
<keyword evidence="7" id="KW-0238">DNA-binding</keyword>
<evidence type="ECO:0000256" key="5">
    <source>
        <dbReference type="ARBA" id="ARBA00023015"/>
    </source>
</evidence>
<dbReference type="PRINTS" id="PR00045">
    <property type="entry name" value="SIGMA54FCT"/>
</dbReference>
<keyword evidence="3" id="KW-0808">Transferase</keyword>
<evidence type="ECO:0000313" key="12">
    <source>
        <dbReference type="Proteomes" id="UP000631670"/>
    </source>
</evidence>
<evidence type="ECO:0000256" key="4">
    <source>
        <dbReference type="ARBA" id="ARBA00022695"/>
    </source>
</evidence>
<evidence type="ECO:0000256" key="3">
    <source>
        <dbReference type="ARBA" id="ARBA00022679"/>
    </source>
</evidence>
<evidence type="ECO:0000256" key="7">
    <source>
        <dbReference type="ARBA" id="ARBA00023125"/>
    </source>
</evidence>
<dbReference type="PANTHER" id="PTHR32248:SF4">
    <property type="entry name" value="RNA POLYMERASE SIGMA-54 FACTOR"/>
    <property type="match status" value="1"/>
</dbReference>
<evidence type="ECO:0000256" key="8">
    <source>
        <dbReference type="ARBA" id="ARBA00023163"/>
    </source>
</evidence>
<evidence type="ECO:0000256" key="2">
    <source>
        <dbReference type="ARBA" id="ARBA00022478"/>
    </source>
</evidence>
<evidence type="ECO:0000256" key="1">
    <source>
        <dbReference type="ARBA" id="ARBA00008798"/>
    </source>
</evidence>
<proteinExistence type="inferred from homology"/>
<dbReference type="PROSITE" id="PS50044">
    <property type="entry name" value="SIGMA54_3"/>
    <property type="match status" value="1"/>
</dbReference>